<evidence type="ECO:0000313" key="1">
    <source>
        <dbReference type="EMBL" id="QPS20898.1"/>
    </source>
</evidence>
<reference evidence="2 3" key="1">
    <citation type="submission" date="2018-06" db="EMBL/GenBank/DDBJ databases">
        <authorList>
            <consortium name="Pathogen Informatics"/>
            <person name="Doyle S."/>
        </authorList>
    </citation>
    <scope>NUCLEOTIDE SEQUENCE [LARGE SCALE GENOMIC DNA]</scope>
    <source>
        <strain evidence="2 3">NCTC12961</strain>
    </source>
</reference>
<sequence>MPIKKYVILDSNPKTVGNNDFILLGLKATGFARGCPMLFGGTADAKDGPVDGKNFALNVIKRETWEETLKNIEVNQVVRYQAYPNDISVYTSNDFIFTGQVTLGGEFAWIRKVSKGKLKAYFQNKPSATKDMFAQELFSMTADPNIDPTEGEFEAYLGSDSLSAIYSYCKATCK</sequence>
<evidence type="ECO:0000313" key="4">
    <source>
        <dbReference type="Proteomes" id="UP000594967"/>
    </source>
</evidence>
<dbReference type="RefSeq" id="WP_063198351.1">
    <property type="nucleotide sequence ID" value="NZ_CAMITG010000002.1"/>
</dbReference>
<dbReference type="STRING" id="82996.ADP72_24335"/>
<gene>
    <name evidence="1" type="ORF">I6G64_00215</name>
    <name evidence="2" type="ORF">NCTC12961_02936</name>
</gene>
<dbReference type="EMBL" id="LS483469">
    <property type="protein sequence ID" value="SQI39737.1"/>
    <property type="molecule type" value="Genomic_DNA"/>
</dbReference>
<proteinExistence type="predicted"/>
<dbReference type="Proteomes" id="UP000594967">
    <property type="component" value="Chromosome"/>
</dbReference>
<evidence type="ECO:0000313" key="2">
    <source>
        <dbReference type="EMBL" id="SQI39737.1"/>
    </source>
</evidence>
<protein>
    <submittedName>
        <fullName evidence="2">Uncharacterized protein</fullName>
    </submittedName>
</protein>
<name>A0A2X4UIT0_SERPL</name>
<dbReference type="EMBL" id="CP065673">
    <property type="protein sequence ID" value="QPS20898.1"/>
    <property type="molecule type" value="Genomic_DNA"/>
</dbReference>
<evidence type="ECO:0000313" key="3">
    <source>
        <dbReference type="Proteomes" id="UP000248897"/>
    </source>
</evidence>
<dbReference type="Proteomes" id="UP000248897">
    <property type="component" value="Chromosome 1"/>
</dbReference>
<keyword evidence="4" id="KW-1185">Reference proteome</keyword>
<dbReference type="AlphaFoldDB" id="A0A2X4UIT0"/>
<reference evidence="1 4" key="2">
    <citation type="submission" date="2020-12" db="EMBL/GenBank/DDBJ databases">
        <title>FDA dAtabase for Regulatory Grade micrObial Sequences (FDA-ARGOS): Supporting development and validation of Infectious Disease Dx tests.</title>
        <authorList>
            <person name="Sproer C."/>
            <person name="Gronow S."/>
            <person name="Severitt S."/>
            <person name="Schroder I."/>
            <person name="Tallon L."/>
            <person name="Sadzewicz L."/>
            <person name="Zhao X."/>
            <person name="Boylan J."/>
            <person name="Ott S."/>
            <person name="Bowen H."/>
            <person name="Vavikolanu K."/>
            <person name="Mehta A."/>
            <person name="Aluvathingal J."/>
            <person name="Nadendla S."/>
            <person name="Lowell S."/>
            <person name="Myers T."/>
            <person name="Yan Y."/>
            <person name="Sichtig H."/>
        </authorList>
    </citation>
    <scope>NUCLEOTIDE SEQUENCE [LARGE SCALE GENOMIC DNA]</scope>
    <source>
        <strain evidence="1 4">FDAARGOS_907</strain>
    </source>
</reference>
<organism evidence="2 3">
    <name type="scientific">Serratia plymuthica</name>
    <dbReference type="NCBI Taxonomy" id="82996"/>
    <lineage>
        <taxon>Bacteria</taxon>
        <taxon>Pseudomonadati</taxon>
        <taxon>Pseudomonadota</taxon>
        <taxon>Gammaproteobacteria</taxon>
        <taxon>Enterobacterales</taxon>
        <taxon>Yersiniaceae</taxon>
        <taxon>Serratia</taxon>
    </lineage>
</organism>
<accession>A0A2X4UIT0</accession>